<evidence type="ECO:0000256" key="9">
    <source>
        <dbReference type="SAM" id="MobiDB-lite"/>
    </source>
</evidence>
<comment type="subcellular location">
    <subcellularLocation>
        <location evidence="1">Cell membrane</location>
        <topology evidence="1">Multi-pass membrane protein</topology>
    </subcellularLocation>
</comment>
<evidence type="ECO:0000259" key="11">
    <source>
        <dbReference type="Pfam" id="PF00535"/>
    </source>
</evidence>
<dbReference type="PANTHER" id="PTHR48090">
    <property type="entry name" value="UNDECAPRENYL-PHOSPHATE 4-DEOXY-4-FORMAMIDO-L-ARABINOSE TRANSFERASE-RELATED"/>
    <property type="match status" value="1"/>
</dbReference>
<accession>A0A7C1JY59</accession>
<protein>
    <submittedName>
        <fullName evidence="12">Glycosyltransferase</fullName>
    </submittedName>
</protein>
<comment type="similarity">
    <text evidence="8">Belongs to the glycosyltransferase 2 family. GtrB subfamily.</text>
</comment>
<dbReference type="GO" id="GO:0016757">
    <property type="term" value="F:glycosyltransferase activity"/>
    <property type="evidence" value="ECO:0007669"/>
    <property type="project" value="UniProtKB-KW"/>
</dbReference>
<dbReference type="Gene3D" id="3.90.550.10">
    <property type="entry name" value="Spore Coat Polysaccharide Biosynthesis Protein SpsA, Chain A"/>
    <property type="match status" value="1"/>
</dbReference>
<dbReference type="EMBL" id="DSMG01000165">
    <property type="protein sequence ID" value="HDX32908.1"/>
    <property type="molecule type" value="Genomic_DNA"/>
</dbReference>
<keyword evidence="6 10" id="KW-1133">Transmembrane helix</keyword>
<dbReference type="InterPro" id="IPR029044">
    <property type="entry name" value="Nucleotide-diphossugar_trans"/>
</dbReference>
<evidence type="ECO:0000256" key="2">
    <source>
        <dbReference type="ARBA" id="ARBA00022475"/>
    </source>
</evidence>
<keyword evidence="7 10" id="KW-0472">Membrane</keyword>
<evidence type="ECO:0000256" key="10">
    <source>
        <dbReference type="SAM" id="Phobius"/>
    </source>
</evidence>
<evidence type="ECO:0000256" key="5">
    <source>
        <dbReference type="ARBA" id="ARBA00022692"/>
    </source>
</evidence>
<sequence length="358" mass="40537">MNQTESQLRPTFSLVIPVWNEEEVIPVLYERLVQVMESTGESWEVIFVNDGSTDRSLELLLELHERDPRIKVLNFSRNFGHQIAITAGFDYADGDAVIVMDADLQDPPEVLLRMIERWREGYDVVYAVRIKREGESKFKLWTAAVFYRLIHSIADVDIPLDAGDFRLMDRRVVLAMRRLREKSRFMRGLSSWVGFKQIAVEYERAPRYAGETKYPLRKMVRLAFNAITSFSHVPLQLATYTGFAFAGISGIGIIIAIFMRLLGNAQLLGQATTLVSVLFLGGVQLIFLGIIGEYLGRIYDEVKNRPLYIIADAYGFDPPAQPLFHTSGRAHPTRLSEGAQSTLHAEATTNRVTSTENS</sequence>
<feature type="transmembrane region" description="Helical" evidence="10">
    <location>
        <begin position="237"/>
        <end position="262"/>
    </location>
</feature>
<keyword evidence="4 12" id="KW-0808">Transferase</keyword>
<feature type="region of interest" description="Disordered" evidence="9">
    <location>
        <begin position="327"/>
        <end position="358"/>
    </location>
</feature>
<evidence type="ECO:0000256" key="6">
    <source>
        <dbReference type="ARBA" id="ARBA00022989"/>
    </source>
</evidence>
<evidence type="ECO:0000256" key="3">
    <source>
        <dbReference type="ARBA" id="ARBA00022676"/>
    </source>
</evidence>
<keyword evidence="3" id="KW-0328">Glycosyltransferase</keyword>
<dbReference type="FunFam" id="3.90.550.10:FF:000079">
    <property type="entry name" value="Probable glycosyl transferase"/>
    <property type="match status" value="1"/>
</dbReference>
<feature type="compositionally biased region" description="Polar residues" evidence="9">
    <location>
        <begin position="338"/>
        <end position="358"/>
    </location>
</feature>
<name>A0A7C1JY59_9CHLR</name>
<keyword evidence="2" id="KW-1003">Cell membrane</keyword>
<dbReference type="SUPFAM" id="SSF53448">
    <property type="entry name" value="Nucleotide-diphospho-sugar transferases"/>
    <property type="match status" value="1"/>
</dbReference>
<dbReference type="CDD" id="cd04187">
    <property type="entry name" value="DPM1_like_bac"/>
    <property type="match status" value="1"/>
</dbReference>
<evidence type="ECO:0000313" key="12">
    <source>
        <dbReference type="EMBL" id="HDX32908.1"/>
    </source>
</evidence>
<keyword evidence="5 10" id="KW-0812">Transmembrane</keyword>
<reference evidence="12" key="1">
    <citation type="journal article" date="2020" name="mSystems">
        <title>Genome- and Community-Level Interaction Insights into Carbon Utilization and Element Cycling Functions of Hydrothermarchaeota in Hydrothermal Sediment.</title>
        <authorList>
            <person name="Zhou Z."/>
            <person name="Liu Y."/>
            <person name="Xu W."/>
            <person name="Pan J."/>
            <person name="Luo Z.H."/>
            <person name="Li M."/>
        </authorList>
    </citation>
    <scope>NUCLEOTIDE SEQUENCE [LARGE SCALE GENOMIC DNA]</scope>
    <source>
        <strain evidence="12">SpSt-289</strain>
    </source>
</reference>
<evidence type="ECO:0000256" key="8">
    <source>
        <dbReference type="ARBA" id="ARBA00038152"/>
    </source>
</evidence>
<dbReference type="InterPro" id="IPR050256">
    <property type="entry name" value="Glycosyltransferase_2"/>
</dbReference>
<dbReference type="PANTHER" id="PTHR48090:SF1">
    <property type="entry name" value="PROPHAGE BACTOPRENOL GLUCOSYL TRANSFERASE HOMOLOG"/>
    <property type="match status" value="1"/>
</dbReference>
<evidence type="ECO:0000256" key="1">
    <source>
        <dbReference type="ARBA" id="ARBA00004651"/>
    </source>
</evidence>
<comment type="caution">
    <text evidence="12">The sequence shown here is derived from an EMBL/GenBank/DDBJ whole genome shotgun (WGS) entry which is preliminary data.</text>
</comment>
<dbReference type="Pfam" id="PF00535">
    <property type="entry name" value="Glycos_transf_2"/>
    <property type="match status" value="1"/>
</dbReference>
<proteinExistence type="inferred from homology"/>
<dbReference type="GO" id="GO:0005886">
    <property type="term" value="C:plasma membrane"/>
    <property type="evidence" value="ECO:0007669"/>
    <property type="project" value="UniProtKB-SubCell"/>
</dbReference>
<evidence type="ECO:0000256" key="7">
    <source>
        <dbReference type="ARBA" id="ARBA00023136"/>
    </source>
</evidence>
<feature type="transmembrane region" description="Helical" evidence="10">
    <location>
        <begin position="274"/>
        <end position="295"/>
    </location>
</feature>
<gene>
    <name evidence="12" type="ORF">ENQ20_15680</name>
</gene>
<dbReference type="InterPro" id="IPR001173">
    <property type="entry name" value="Glyco_trans_2-like"/>
</dbReference>
<evidence type="ECO:0000256" key="4">
    <source>
        <dbReference type="ARBA" id="ARBA00022679"/>
    </source>
</evidence>
<feature type="domain" description="Glycosyltransferase 2-like" evidence="11">
    <location>
        <begin position="13"/>
        <end position="173"/>
    </location>
</feature>
<organism evidence="12">
    <name type="scientific">Caldilinea aerophila</name>
    <dbReference type="NCBI Taxonomy" id="133453"/>
    <lineage>
        <taxon>Bacteria</taxon>
        <taxon>Bacillati</taxon>
        <taxon>Chloroflexota</taxon>
        <taxon>Caldilineae</taxon>
        <taxon>Caldilineales</taxon>
        <taxon>Caldilineaceae</taxon>
        <taxon>Caldilinea</taxon>
    </lineage>
</organism>
<dbReference type="AlphaFoldDB" id="A0A7C1JY59"/>